<proteinExistence type="predicted"/>
<comment type="caution">
    <text evidence="2">The sequence shown here is derived from an EMBL/GenBank/DDBJ whole genome shotgun (WGS) entry which is preliminary data.</text>
</comment>
<evidence type="ECO:0000259" key="1">
    <source>
        <dbReference type="Pfam" id="PF05699"/>
    </source>
</evidence>
<reference evidence="2 3" key="1">
    <citation type="journal article" date="2020" name="Fungal Divers.">
        <title>Resolving the Mortierellaceae phylogeny through synthesis of multi-gene phylogenetics and phylogenomics.</title>
        <authorList>
            <person name="Vandepol N."/>
            <person name="Liber J."/>
            <person name="Desiro A."/>
            <person name="Na H."/>
            <person name="Kennedy M."/>
            <person name="Barry K."/>
            <person name="Grigoriev I.V."/>
            <person name="Miller A.N."/>
            <person name="O'Donnell K."/>
            <person name="Stajich J.E."/>
            <person name="Bonito G."/>
        </authorList>
    </citation>
    <scope>NUCLEOTIDE SEQUENCE [LARGE SCALE GENOMIC DNA]</scope>
    <source>
        <strain evidence="2 3">AD045</strain>
    </source>
</reference>
<evidence type="ECO:0000313" key="3">
    <source>
        <dbReference type="Proteomes" id="UP001194696"/>
    </source>
</evidence>
<feature type="domain" description="HAT C-terminal dimerisation" evidence="1">
    <location>
        <begin position="221"/>
        <end position="271"/>
    </location>
</feature>
<dbReference type="InterPro" id="IPR012337">
    <property type="entry name" value="RNaseH-like_sf"/>
</dbReference>
<organism evidence="2 3">
    <name type="scientific">Linnemannia gamsii</name>
    <dbReference type="NCBI Taxonomy" id="64522"/>
    <lineage>
        <taxon>Eukaryota</taxon>
        <taxon>Fungi</taxon>
        <taxon>Fungi incertae sedis</taxon>
        <taxon>Mucoromycota</taxon>
        <taxon>Mortierellomycotina</taxon>
        <taxon>Mortierellomycetes</taxon>
        <taxon>Mortierellales</taxon>
        <taxon>Mortierellaceae</taxon>
        <taxon>Linnemannia</taxon>
    </lineage>
</organism>
<dbReference type="Pfam" id="PF05699">
    <property type="entry name" value="Dimer_Tnp_hAT"/>
    <property type="match status" value="1"/>
</dbReference>
<protein>
    <recommendedName>
        <fullName evidence="1">HAT C-terminal dimerisation domain-containing protein</fullName>
    </recommendedName>
</protein>
<dbReference type="InterPro" id="IPR008906">
    <property type="entry name" value="HATC_C_dom"/>
</dbReference>
<gene>
    <name evidence="2" type="ORF">BGZ96_003717</name>
</gene>
<accession>A0ABQ7JJL7</accession>
<keyword evidence="3" id="KW-1185">Reference proteome</keyword>
<dbReference type="EMBL" id="JAAAIM010001822">
    <property type="protein sequence ID" value="KAG0275640.1"/>
    <property type="molecule type" value="Genomic_DNA"/>
</dbReference>
<name>A0ABQ7JJL7_9FUNG</name>
<dbReference type="Proteomes" id="UP001194696">
    <property type="component" value="Unassembled WGS sequence"/>
</dbReference>
<evidence type="ECO:0000313" key="2">
    <source>
        <dbReference type="EMBL" id="KAG0275640.1"/>
    </source>
</evidence>
<sequence>MLTSNDFNILADLDRILGPAASFTNWAGSTVSPTISQLYIKVGDTLPSSNNVRINFGRDVHRIMTSGIEKTWSPQDMPDIVLKAMYLNPATLRHKMWDTPQTGPYQTTLNDGNIMADMAATMEDQDGTVTGTTPMVESKSEKVPTMKDKVEDLLRTELFARLRVAKDPRKYKDQDIVRDVNLFLGQYESHVQEHEEDIDNYLDTPHLYWKENNDLDLFWAKGLSDLAREYLSAQATSCEAERTFSKAGHIINALSTSINTFRFQDIIFSNSYRLALKQFENMGK</sequence>
<dbReference type="SUPFAM" id="SSF53098">
    <property type="entry name" value="Ribonuclease H-like"/>
    <property type="match status" value="1"/>
</dbReference>